<keyword evidence="2" id="KW-0732">Signal</keyword>
<evidence type="ECO:0000256" key="2">
    <source>
        <dbReference type="SAM" id="SignalP"/>
    </source>
</evidence>
<accession>A0A812LIW3</accession>
<comment type="caution">
    <text evidence="3">The sequence shown here is derived from an EMBL/GenBank/DDBJ whole genome shotgun (WGS) entry which is preliminary data.</text>
</comment>
<proteinExistence type="predicted"/>
<dbReference type="EMBL" id="CAJNDS010000946">
    <property type="protein sequence ID" value="CAE7241644.1"/>
    <property type="molecule type" value="Genomic_DNA"/>
</dbReference>
<dbReference type="OrthoDB" id="10250354at2759"/>
<sequence length="640" mass="72463">MLRVLLEFAVLWHLSVARRNDVFPYLNCDGHKSWSDFREALLERRFKSADGSGLLDFSGPDTRQSLAELGALADTLLVEHFASLDIGNFVAVLAEPGLTQSRRRAQDCVYGVVAALYIRGQELLAQGEAEAAAADWEMALQFLGKELGLDFMESTDWPRSANILLSLAKLQGSPVAKATEGKSYPSLEQSSMRLQERKPEVVVYGYHPVLIEPFSALWSLEALRLHWFGVSDRDCAFFTLCHKRDPRKPVPAKLRYKTYMSEADVAEVEEAYRDFWDAETRSGLQADLLICMELRDAYFLWKVARSLQQSVATIYYPGIIFMQDEAMSDYASQVLLKQFHELISHDVLRLGGLQHATGTVALVAQSPYLATSIQYHTGRQVPCVRPLASYVGVQYRPNSSTVLVLCARTRLMMSHSCRGLFREAQHRMKSLARRWQMRLPAGDRDVVHGYLFEEVARFRATVLIPWNIAVTTFHELYAMNMPLFVPDSLWLARLWPKQMTSYGRSHPNLHQQLHLPDSGHPSGPTPYPSLDHMARDFPTMLYWAQSYAFIEMPGVQVFASIPQLIWSLSTGAYDLEKMSQEMKQETALATREVVPFWAALMEELTDVARKAKRPKVGAGIHSNFRVKGLGFRAEGLGFRV</sequence>
<evidence type="ECO:0000256" key="1">
    <source>
        <dbReference type="SAM" id="MobiDB-lite"/>
    </source>
</evidence>
<feature type="region of interest" description="Disordered" evidence="1">
    <location>
        <begin position="510"/>
        <end position="529"/>
    </location>
</feature>
<protein>
    <submittedName>
        <fullName evidence="3">DJP1 protein</fullName>
    </submittedName>
</protein>
<feature type="chain" id="PRO_5032330570" evidence="2">
    <location>
        <begin position="18"/>
        <end position="640"/>
    </location>
</feature>
<feature type="signal peptide" evidence="2">
    <location>
        <begin position="1"/>
        <end position="17"/>
    </location>
</feature>
<gene>
    <name evidence="3" type="primary">DJP1</name>
    <name evidence="3" type="ORF">SNAT2548_LOCUS10956</name>
</gene>
<evidence type="ECO:0000313" key="4">
    <source>
        <dbReference type="Proteomes" id="UP000604046"/>
    </source>
</evidence>
<dbReference type="Proteomes" id="UP000604046">
    <property type="component" value="Unassembled WGS sequence"/>
</dbReference>
<name>A0A812LIW3_9DINO</name>
<reference evidence="3" key="1">
    <citation type="submission" date="2021-02" db="EMBL/GenBank/DDBJ databases">
        <authorList>
            <person name="Dougan E. K."/>
            <person name="Rhodes N."/>
            <person name="Thang M."/>
            <person name="Chan C."/>
        </authorList>
    </citation>
    <scope>NUCLEOTIDE SEQUENCE</scope>
</reference>
<dbReference type="AlphaFoldDB" id="A0A812LIW3"/>
<evidence type="ECO:0000313" key="3">
    <source>
        <dbReference type="EMBL" id="CAE7241644.1"/>
    </source>
</evidence>
<keyword evidence="4" id="KW-1185">Reference proteome</keyword>
<organism evidence="3 4">
    <name type="scientific">Symbiodinium natans</name>
    <dbReference type="NCBI Taxonomy" id="878477"/>
    <lineage>
        <taxon>Eukaryota</taxon>
        <taxon>Sar</taxon>
        <taxon>Alveolata</taxon>
        <taxon>Dinophyceae</taxon>
        <taxon>Suessiales</taxon>
        <taxon>Symbiodiniaceae</taxon>
        <taxon>Symbiodinium</taxon>
    </lineage>
</organism>